<feature type="active site" description="Glycyl thioester intermediate" evidence="6">
    <location>
        <position position="1114"/>
    </location>
</feature>
<evidence type="ECO:0000259" key="8">
    <source>
        <dbReference type="PROSITE" id="PS50237"/>
    </source>
</evidence>
<dbReference type="GO" id="GO:0000209">
    <property type="term" value="P:protein polyubiquitination"/>
    <property type="evidence" value="ECO:0007669"/>
    <property type="project" value="InterPro"/>
</dbReference>
<reference evidence="9 10" key="1">
    <citation type="journal article" date="2023" name="Mol. Phylogenet. Evol.">
        <title>Genome-scale phylogeny and comparative genomics of the fungal order Sordariales.</title>
        <authorList>
            <person name="Hensen N."/>
            <person name="Bonometti L."/>
            <person name="Westerberg I."/>
            <person name="Brannstrom I.O."/>
            <person name="Guillou S."/>
            <person name="Cros-Aarteil S."/>
            <person name="Calhoun S."/>
            <person name="Haridas S."/>
            <person name="Kuo A."/>
            <person name="Mondo S."/>
            <person name="Pangilinan J."/>
            <person name="Riley R."/>
            <person name="LaButti K."/>
            <person name="Andreopoulos B."/>
            <person name="Lipzen A."/>
            <person name="Chen C."/>
            <person name="Yan M."/>
            <person name="Daum C."/>
            <person name="Ng V."/>
            <person name="Clum A."/>
            <person name="Steindorff A."/>
            <person name="Ohm R.A."/>
            <person name="Martin F."/>
            <person name="Silar P."/>
            <person name="Natvig D.O."/>
            <person name="Lalanne C."/>
            <person name="Gautier V."/>
            <person name="Ament-Velasquez S.L."/>
            <person name="Kruys A."/>
            <person name="Hutchinson M.I."/>
            <person name="Powell A.J."/>
            <person name="Barry K."/>
            <person name="Miller A.N."/>
            <person name="Grigoriev I.V."/>
            <person name="Debuchy R."/>
            <person name="Gladieux P."/>
            <person name="Hiltunen Thoren M."/>
            <person name="Johannesson H."/>
        </authorList>
    </citation>
    <scope>NUCLEOTIDE SEQUENCE [LARGE SCALE GENOMIC DNA]</scope>
    <source>
        <strain evidence="9 10">FGSC 10403</strain>
    </source>
</reference>
<dbReference type="EMBL" id="JAULSX010000004">
    <property type="protein sequence ID" value="KAK3492840.1"/>
    <property type="molecule type" value="Genomic_DNA"/>
</dbReference>
<feature type="region of interest" description="Disordered" evidence="7">
    <location>
        <begin position="1"/>
        <end position="59"/>
    </location>
</feature>
<comment type="pathway">
    <text evidence="2">Protein modification; protein ubiquitination.</text>
</comment>
<dbReference type="GO" id="GO:0061630">
    <property type="term" value="F:ubiquitin protein ligase activity"/>
    <property type="evidence" value="ECO:0007669"/>
    <property type="project" value="UniProtKB-EC"/>
</dbReference>
<evidence type="ECO:0000313" key="9">
    <source>
        <dbReference type="EMBL" id="KAK3492840.1"/>
    </source>
</evidence>
<evidence type="ECO:0000256" key="1">
    <source>
        <dbReference type="ARBA" id="ARBA00000885"/>
    </source>
</evidence>
<feature type="compositionally biased region" description="Polar residues" evidence="7">
    <location>
        <begin position="1"/>
        <end position="26"/>
    </location>
</feature>
<dbReference type="RefSeq" id="XP_062693298.1">
    <property type="nucleotide sequence ID" value="XM_062832535.1"/>
</dbReference>
<evidence type="ECO:0000256" key="4">
    <source>
        <dbReference type="ARBA" id="ARBA00022679"/>
    </source>
</evidence>
<gene>
    <name evidence="9" type="ORF">B0T23DRAFT_150940</name>
</gene>
<feature type="compositionally biased region" description="Basic and acidic residues" evidence="7">
    <location>
        <begin position="47"/>
        <end position="59"/>
    </location>
</feature>
<dbReference type="EC" id="2.3.2.26" evidence="3"/>
<organism evidence="9 10">
    <name type="scientific">Neurospora hispaniola</name>
    <dbReference type="NCBI Taxonomy" id="588809"/>
    <lineage>
        <taxon>Eukaryota</taxon>
        <taxon>Fungi</taxon>
        <taxon>Dikarya</taxon>
        <taxon>Ascomycota</taxon>
        <taxon>Pezizomycotina</taxon>
        <taxon>Sordariomycetes</taxon>
        <taxon>Sordariomycetidae</taxon>
        <taxon>Sordariales</taxon>
        <taxon>Sordariaceae</taxon>
        <taxon>Neurospora</taxon>
    </lineage>
</organism>
<keyword evidence="5 6" id="KW-0833">Ubl conjugation pathway</keyword>
<evidence type="ECO:0000256" key="3">
    <source>
        <dbReference type="ARBA" id="ARBA00012485"/>
    </source>
</evidence>
<evidence type="ECO:0000313" key="10">
    <source>
        <dbReference type="Proteomes" id="UP001285908"/>
    </source>
</evidence>
<dbReference type="CDD" id="cd00078">
    <property type="entry name" value="HECTc"/>
    <property type="match status" value="1"/>
</dbReference>
<comment type="caution">
    <text evidence="9">The sequence shown here is derived from an EMBL/GenBank/DDBJ whole genome shotgun (WGS) entry which is preliminary data.</text>
</comment>
<feature type="compositionally biased region" description="Polar residues" evidence="7">
    <location>
        <begin position="555"/>
        <end position="564"/>
    </location>
</feature>
<dbReference type="InterPro" id="IPR000569">
    <property type="entry name" value="HECT_dom"/>
</dbReference>
<dbReference type="GO" id="GO:0006511">
    <property type="term" value="P:ubiquitin-dependent protein catabolic process"/>
    <property type="evidence" value="ECO:0007669"/>
    <property type="project" value="TreeGrafter"/>
</dbReference>
<dbReference type="PANTHER" id="PTHR45700:SF2">
    <property type="entry name" value="UBIQUITIN-PROTEIN LIGASE E3C"/>
    <property type="match status" value="1"/>
</dbReference>
<dbReference type="PROSITE" id="PS50096">
    <property type="entry name" value="IQ"/>
    <property type="match status" value="1"/>
</dbReference>
<dbReference type="FunFam" id="3.30.2410.10:FF:000017">
    <property type="entry name" value="E3 ubiquitin-protein ligase UPL7"/>
    <property type="match status" value="1"/>
</dbReference>
<accession>A0AAJ0I8I1</accession>
<dbReference type="InterPro" id="IPR044611">
    <property type="entry name" value="E3A/B/C-like"/>
</dbReference>
<dbReference type="FunFam" id="3.30.2160.10:FF:000002">
    <property type="entry name" value="Putative Ubiquitin-protein ligase E3C"/>
    <property type="match status" value="1"/>
</dbReference>
<dbReference type="Gene3D" id="3.30.2160.10">
    <property type="entry name" value="Hect, E3 ligase catalytic domain"/>
    <property type="match status" value="1"/>
</dbReference>
<evidence type="ECO:0000256" key="5">
    <source>
        <dbReference type="ARBA" id="ARBA00022786"/>
    </source>
</evidence>
<dbReference type="Gene3D" id="3.90.1750.10">
    <property type="entry name" value="Hect, E3 ligase catalytic domains"/>
    <property type="match status" value="1"/>
</dbReference>
<keyword evidence="10" id="KW-1185">Reference proteome</keyword>
<dbReference type="InterPro" id="IPR035983">
    <property type="entry name" value="Hect_E3_ubiquitin_ligase"/>
</dbReference>
<dbReference type="CDD" id="cd23767">
    <property type="entry name" value="IQCD"/>
    <property type="match status" value="1"/>
</dbReference>
<dbReference type="SUPFAM" id="SSF56204">
    <property type="entry name" value="Hect, E3 ligase catalytic domain"/>
    <property type="match status" value="1"/>
</dbReference>
<dbReference type="Proteomes" id="UP001285908">
    <property type="component" value="Unassembled WGS sequence"/>
</dbReference>
<name>A0AAJ0I8I1_9PEZI</name>
<feature type="region of interest" description="Disordered" evidence="7">
    <location>
        <begin position="555"/>
        <end position="581"/>
    </location>
</feature>
<dbReference type="PROSITE" id="PS50237">
    <property type="entry name" value="HECT"/>
    <property type="match status" value="1"/>
</dbReference>
<dbReference type="GeneID" id="87870157"/>
<evidence type="ECO:0000256" key="2">
    <source>
        <dbReference type="ARBA" id="ARBA00004906"/>
    </source>
</evidence>
<evidence type="ECO:0000256" key="7">
    <source>
        <dbReference type="SAM" id="MobiDB-lite"/>
    </source>
</evidence>
<evidence type="ECO:0000256" key="6">
    <source>
        <dbReference type="PROSITE-ProRule" id="PRU00104"/>
    </source>
</evidence>
<protein>
    <recommendedName>
        <fullName evidence="3">HECT-type E3 ubiquitin transferase</fullName>
        <ecNumber evidence="3">2.3.2.26</ecNumber>
    </recommendedName>
</protein>
<dbReference type="SMART" id="SM00119">
    <property type="entry name" value="HECTc"/>
    <property type="match status" value="1"/>
</dbReference>
<comment type="catalytic activity">
    <reaction evidence="1">
        <text>S-ubiquitinyl-[E2 ubiquitin-conjugating enzyme]-L-cysteine + [acceptor protein]-L-lysine = [E2 ubiquitin-conjugating enzyme]-L-cysteine + N(6)-ubiquitinyl-[acceptor protein]-L-lysine.</text>
        <dbReference type="EC" id="2.3.2.26"/>
    </reaction>
</comment>
<feature type="domain" description="HECT" evidence="8">
    <location>
        <begin position="768"/>
        <end position="1146"/>
    </location>
</feature>
<dbReference type="Pfam" id="PF00632">
    <property type="entry name" value="HECT"/>
    <property type="match status" value="1"/>
</dbReference>
<proteinExistence type="predicted"/>
<sequence length="1146" mass="129504">MFPTFTGSSRKGRNVNLSGQRTSNPFTSTSWGASSATGASKTVAHAQAERQQRQQERDRLRAAQRIQRTWRGHRVRRTLRDERRQAIDRLYEAQPVDAGQRSAEALPLVFAAFQAFNVQDRHRLALVTEDLLQTDFFTFSSGVLGWERLGKLRRVLLAALTRCDLGNEQTQVALFLRALGAIGTKTSDFKTFGQVLGEWYKVLGRLCQDTGLPASIQELICSLVVAPLDVPHDLDSVKHTAYQDLVVSFLTQPGPARCSDLITRLAANIDLDRLSNYIIDLSHKLPKHDPNAVLWLIAHYIAINGAKEQRSSRLLFIKTLESLFPLCSAQIRAGFAVARPKDTSYFAEAEQDGSDVLHPFVRQQLQSLVDKGAIQDLLSAFTATTGETSTSADDDASYLAGFILTLINCFPAFSEDIRMFLYVADISTAQGRIPTAKYFWNATQKTSVFSEIASSQDSTLDFLRRKPSSPAAEAVWQREWKTVLLFLESYIFVLRLMDDDDFFSTLNPHPNFGGPSSRLRLAGMSLSELKRLTQFLKHLSFTMYYNAKELLTNSPWAETPNSNRPRGDGGQASKNDSFLPPAGVDFTTLRDLATTAMKMLYERDSRRPFLPEGHWLMTSKFDMEGFLAAVVLEEQRQHELRNTEDGADSSEDDQQEWSHYAHLERLRQKNRKAARNHLLSAITPKLEILRNMPFAIPFETRVQIFRQFIQLDKQRRRGGDGDPDMWRAHMLRNGFGAQHPLGKHTARIRRGRVFEDAMKQLWELGEGLKEPIQVTFEDEFGMQEAGIDGGGVTKEFLDSVTTEAFTHTELFVTNSKNAYYPNPTLIDRIRNMRVGEPEETQRAVEQVLKKYEFLGRIIGKCMYEGILIDIVFAGFFLLKWATANDTPGGGSNSLASSSSTTAGYRANINDLRELDEELYQGMLSLKNYTGDVQTDLALDFTITDPINSPGEPTRTIIRPLIPHGDSTPVTNENRPLYISYVARHRLVRQPYPQTRAFLRGLGSVIDPSWLSMFNQLELQRLVGGDSSEIDVEDLRRNTHYNGVYQIGLDGEEHPTIQIFWEVMHELKDEERREVLKYVTSTPRAPLLGFGQLRPYFTIRDAGQDEDRLPSASTCVNLLKLPQYRSKGRLKEKLLYAVKSGAGFDLS</sequence>
<dbReference type="PANTHER" id="PTHR45700">
    <property type="entry name" value="UBIQUITIN-PROTEIN LIGASE E3C"/>
    <property type="match status" value="1"/>
</dbReference>
<dbReference type="Gene3D" id="3.30.2410.10">
    <property type="entry name" value="Hect, E3 ligase catalytic domain"/>
    <property type="match status" value="1"/>
</dbReference>
<keyword evidence="4" id="KW-0808">Transferase</keyword>
<feature type="compositionally biased region" description="Low complexity" evidence="7">
    <location>
        <begin position="27"/>
        <end position="40"/>
    </location>
</feature>
<dbReference type="AlphaFoldDB" id="A0AAJ0I8I1"/>